<organism evidence="3">
    <name type="scientific">bioreactor metagenome</name>
    <dbReference type="NCBI Taxonomy" id="1076179"/>
    <lineage>
        <taxon>unclassified sequences</taxon>
        <taxon>metagenomes</taxon>
        <taxon>ecological metagenomes</taxon>
    </lineage>
</organism>
<evidence type="ECO:0000313" key="3">
    <source>
        <dbReference type="EMBL" id="MPL72455.1"/>
    </source>
</evidence>
<comment type="caution">
    <text evidence="3">The sequence shown here is derived from an EMBL/GenBank/DDBJ whole genome shotgun (WGS) entry which is preliminary data.</text>
</comment>
<keyword evidence="2" id="KW-0472">Membrane</keyword>
<feature type="transmembrane region" description="Helical" evidence="2">
    <location>
        <begin position="21"/>
        <end position="41"/>
    </location>
</feature>
<keyword evidence="2" id="KW-1133">Transmembrane helix</keyword>
<evidence type="ECO:0000256" key="2">
    <source>
        <dbReference type="SAM" id="Phobius"/>
    </source>
</evidence>
<dbReference type="Pfam" id="PF19579">
    <property type="entry name" value="FtsL_2"/>
    <property type="match status" value="1"/>
</dbReference>
<name>A0A644TZQ0_9ZZZZ</name>
<accession>A0A644TZQ0</accession>
<protein>
    <recommendedName>
        <fullName evidence="4">Cell division protein FtsL</fullName>
    </recommendedName>
</protein>
<dbReference type="AlphaFoldDB" id="A0A644TZQ0"/>
<reference evidence="3" key="1">
    <citation type="submission" date="2019-08" db="EMBL/GenBank/DDBJ databases">
        <authorList>
            <person name="Kucharzyk K."/>
            <person name="Murdoch R.W."/>
            <person name="Higgins S."/>
            <person name="Loffler F."/>
        </authorList>
    </citation>
    <scope>NUCLEOTIDE SEQUENCE</scope>
</reference>
<dbReference type="EMBL" id="VSSQ01000066">
    <property type="protein sequence ID" value="MPL72455.1"/>
    <property type="molecule type" value="Genomic_DNA"/>
</dbReference>
<dbReference type="InterPro" id="IPR045755">
    <property type="entry name" value="FtsL-like"/>
</dbReference>
<sequence>MAKKRWVSEIMGGQILIHSGILQQLGFVLYLFALVIFYISLNFNIESKLITERHNQRELKNLKADYTGKRARLLYMSKKTEIERRLTESGSELKSPSNPPAYIKLD</sequence>
<evidence type="ECO:0008006" key="4">
    <source>
        <dbReference type="Google" id="ProtNLM"/>
    </source>
</evidence>
<keyword evidence="2" id="KW-0812">Transmembrane</keyword>
<feature type="region of interest" description="Disordered" evidence="1">
    <location>
        <begin position="86"/>
        <end position="106"/>
    </location>
</feature>
<evidence type="ECO:0000256" key="1">
    <source>
        <dbReference type="SAM" id="MobiDB-lite"/>
    </source>
</evidence>
<gene>
    <name evidence="3" type="ORF">SDC9_18240</name>
</gene>
<proteinExistence type="predicted"/>